<evidence type="ECO:0000313" key="2">
    <source>
        <dbReference type="Proteomes" id="UP000789759"/>
    </source>
</evidence>
<comment type="caution">
    <text evidence="1">The sequence shown here is derived from an EMBL/GenBank/DDBJ whole genome shotgun (WGS) entry which is preliminary data.</text>
</comment>
<dbReference type="Proteomes" id="UP000789759">
    <property type="component" value="Unassembled WGS sequence"/>
</dbReference>
<dbReference type="AlphaFoldDB" id="A0A9N9H2B8"/>
<proteinExistence type="predicted"/>
<gene>
    <name evidence="1" type="ORF">CPELLU_LOCUS8911</name>
</gene>
<accession>A0A9N9H2B8</accession>
<sequence length="42" mass="4934">MPNLVKILSEQSRILFLISNKLRQAFKNFYSTYNEDVVKLAT</sequence>
<evidence type="ECO:0000313" key="1">
    <source>
        <dbReference type="EMBL" id="CAG8642155.1"/>
    </source>
</evidence>
<protein>
    <submittedName>
        <fullName evidence="1">6395_t:CDS:1</fullName>
    </submittedName>
</protein>
<name>A0A9N9H2B8_9GLOM</name>
<keyword evidence="2" id="KW-1185">Reference proteome</keyword>
<dbReference type="EMBL" id="CAJVQA010006530">
    <property type="protein sequence ID" value="CAG8642155.1"/>
    <property type="molecule type" value="Genomic_DNA"/>
</dbReference>
<reference evidence="1" key="1">
    <citation type="submission" date="2021-06" db="EMBL/GenBank/DDBJ databases">
        <authorList>
            <person name="Kallberg Y."/>
            <person name="Tangrot J."/>
            <person name="Rosling A."/>
        </authorList>
    </citation>
    <scope>NUCLEOTIDE SEQUENCE</scope>
    <source>
        <strain evidence="1">FL966</strain>
    </source>
</reference>
<organism evidence="1 2">
    <name type="scientific">Cetraspora pellucida</name>
    <dbReference type="NCBI Taxonomy" id="1433469"/>
    <lineage>
        <taxon>Eukaryota</taxon>
        <taxon>Fungi</taxon>
        <taxon>Fungi incertae sedis</taxon>
        <taxon>Mucoromycota</taxon>
        <taxon>Glomeromycotina</taxon>
        <taxon>Glomeromycetes</taxon>
        <taxon>Diversisporales</taxon>
        <taxon>Gigasporaceae</taxon>
        <taxon>Cetraspora</taxon>
    </lineage>
</organism>